<organism evidence="2 3">
    <name type="scientific">Acidisoma cellulosilyticum</name>
    <dbReference type="NCBI Taxonomy" id="2802395"/>
    <lineage>
        <taxon>Bacteria</taxon>
        <taxon>Pseudomonadati</taxon>
        <taxon>Pseudomonadota</taxon>
        <taxon>Alphaproteobacteria</taxon>
        <taxon>Acetobacterales</taxon>
        <taxon>Acidocellaceae</taxon>
        <taxon>Acidisoma</taxon>
    </lineage>
</organism>
<dbReference type="PROSITE" id="PS01148">
    <property type="entry name" value="UPF0033"/>
    <property type="match status" value="1"/>
</dbReference>
<dbReference type="InterPro" id="IPR001455">
    <property type="entry name" value="TusA-like"/>
</dbReference>
<gene>
    <name evidence="2" type="ORF">ACELLULO517_11825</name>
</gene>
<sequence>MTSNTCGAAFLDVTAETCPMTFVRTRLMLERLAEGALLRVRLRGPEPRDSVPRMAETQGHVIVERILDEDPDILEIIIRRGPKA</sequence>
<name>A0A963Z2Y4_9PROT</name>
<comment type="caution">
    <text evidence="2">The sequence shown here is derived from an EMBL/GenBank/DDBJ whole genome shotgun (WGS) entry which is preliminary data.</text>
</comment>
<dbReference type="AlphaFoldDB" id="A0A963Z2Y4"/>
<dbReference type="EMBL" id="JAESVA010000003">
    <property type="protein sequence ID" value="MCB8880925.1"/>
    <property type="molecule type" value="Genomic_DNA"/>
</dbReference>
<reference evidence="2 3" key="1">
    <citation type="journal article" date="2021" name="Microorganisms">
        <title>Acidisoma silvae sp. nov. and Acidisomacellulosilytica sp. nov., Two Acidophilic Bacteria Isolated from Decaying Wood, Hydrolyzing Cellulose and Producing Poly-3-hydroxybutyrate.</title>
        <authorList>
            <person name="Mieszkin S."/>
            <person name="Pouder E."/>
            <person name="Uroz S."/>
            <person name="Simon-Colin C."/>
            <person name="Alain K."/>
        </authorList>
    </citation>
    <scope>NUCLEOTIDE SEQUENCE [LARGE SCALE GENOMIC DNA]</scope>
    <source>
        <strain evidence="2 3">HW T5.17</strain>
    </source>
</reference>
<dbReference type="Proteomes" id="UP000721844">
    <property type="component" value="Unassembled WGS sequence"/>
</dbReference>
<dbReference type="Gene3D" id="3.30.110.40">
    <property type="entry name" value="TusA-like domain"/>
    <property type="match status" value="1"/>
</dbReference>
<dbReference type="RefSeq" id="WP_227307573.1">
    <property type="nucleotide sequence ID" value="NZ_JAESVA010000003.1"/>
</dbReference>
<dbReference type="Pfam" id="PF01206">
    <property type="entry name" value="TusA"/>
    <property type="match status" value="1"/>
</dbReference>
<accession>A0A963Z2Y4</accession>
<dbReference type="InterPro" id="IPR036868">
    <property type="entry name" value="TusA-like_sf"/>
</dbReference>
<evidence type="ECO:0000313" key="3">
    <source>
        <dbReference type="Proteomes" id="UP000721844"/>
    </source>
</evidence>
<keyword evidence="3" id="KW-1185">Reference proteome</keyword>
<feature type="domain" description="UPF0033" evidence="1">
    <location>
        <begin position="11"/>
        <end position="35"/>
    </location>
</feature>
<dbReference type="CDD" id="cd00291">
    <property type="entry name" value="SirA_YedF_YeeD"/>
    <property type="match status" value="1"/>
</dbReference>
<evidence type="ECO:0000259" key="1">
    <source>
        <dbReference type="PROSITE" id="PS01148"/>
    </source>
</evidence>
<proteinExistence type="predicted"/>
<dbReference type="SUPFAM" id="SSF64307">
    <property type="entry name" value="SirA-like"/>
    <property type="match status" value="1"/>
</dbReference>
<evidence type="ECO:0000313" key="2">
    <source>
        <dbReference type="EMBL" id="MCB8880925.1"/>
    </source>
</evidence>
<protein>
    <submittedName>
        <fullName evidence="2">Sulfurtransferase TusA family protein</fullName>
    </submittedName>
</protein>